<dbReference type="FunFam" id="3.40.50.1010:FF:000104">
    <property type="entry name" value="Uncharacterized protein"/>
    <property type="match status" value="1"/>
</dbReference>
<keyword evidence="3" id="KW-0698">rRNA processing</keyword>
<evidence type="ECO:0000313" key="5">
    <source>
        <dbReference type="EMBL" id="KWX13131.1"/>
    </source>
</evidence>
<dbReference type="GO" id="GO:0006364">
    <property type="term" value="P:rRNA processing"/>
    <property type="evidence" value="ECO:0007669"/>
    <property type="project" value="UniProtKB-KW"/>
</dbReference>
<keyword evidence="2" id="KW-0690">Ribosome biogenesis</keyword>
<name>A0A132NSS5_GIAIN</name>
<evidence type="ECO:0000256" key="2">
    <source>
        <dbReference type="ARBA" id="ARBA00022517"/>
    </source>
</evidence>
<dbReference type="GO" id="GO:0032040">
    <property type="term" value="C:small-subunit processome"/>
    <property type="evidence" value="ECO:0007669"/>
    <property type="project" value="InterPro"/>
</dbReference>
<evidence type="ECO:0000313" key="6">
    <source>
        <dbReference type="Proteomes" id="UP000070089"/>
    </source>
</evidence>
<evidence type="ECO:0000256" key="1">
    <source>
        <dbReference type="ARBA" id="ARBA00004604"/>
    </source>
</evidence>
<keyword evidence="4" id="KW-0539">Nucleus</keyword>
<gene>
    <name evidence="5" type="ORF">QR46_2876</name>
</gene>
<organism evidence="5 6">
    <name type="scientific">Giardia duodenalis assemblage B</name>
    <dbReference type="NCBI Taxonomy" id="1394984"/>
    <lineage>
        <taxon>Eukaryota</taxon>
        <taxon>Metamonada</taxon>
        <taxon>Diplomonadida</taxon>
        <taxon>Hexamitidae</taxon>
        <taxon>Giardiinae</taxon>
        <taxon>Giardia</taxon>
    </lineage>
</organism>
<dbReference type="InterPro" id="IPR029060">
    <property type="entry name" value="PIN-like_dom_sf"/>
</dbReference>
<comment type="caution">
    <text evidence="5">The sequence shown here is derived from an EMBL/GenBank/DDBJ whole genome shotgun (WGS) entry which is preliminary data.</text>
</comment>
<dbReference type="InterPro" id="IPR006984">
    <property type="entry name" value="Fcf1/UTP23"/>
</dbReference>
<comment type="subcellular location">
    <subcellularLocation>
        <location evidence="1">Nucleus</location>
        <location evidence="1">Nucleolus</location>
    </subcellularLocation>
</comment>
<dbReference type="SUPFAM" id="SSF88723">
    <property type="entry name" value="PIN domain-like"/>
    <property type="match status" value="1"/>
</dbReference>
<dbReference type="Gene3D" id="3.40.50.1010">
    <property type="entry name" value="5'-nuclease"/>
    <property type="match status" value="1"/>
</dbReference>
<dbReference type="VEuPathDB" id="GiardiaDB:QR46_2876"/>
<reference evidence="5 6" key="1">
    <citation type="journal article" date="2015" name="Mol. Biochem. Parasitol.">
        <title>Identification of polymorphic genes for use in assemblage B genotyping assays through comparative genomics of multiple assemblage B Giardia duodenalis isolates.</title>
        <authorList>
            <person name="Wielinga C."/>
            <person name="Thompson R.C."/>
            <person name="Monis P."/>
            <person name="Ryan U."/>
        </authorList>
    </citation>
    <scope>NUCLEOTIDE SEQUENCE [LARGE SCALE GENOMIC DNA]</scope>
    <source>
        <strain evidence="5 6">BAH15c1</strain>
    </source>
</reference>
<sequence length="182" mass="20941">MKVKRLKKTKKTLKFFSSNFRLVPPYHILFDGTFLNHIAHIHQPLQDVIDRVFMKQPVVFYTTTQVIDELKKLEMEDALKLTALLKTLSPAGETPAESILNLVVTPNLPKQQFFVVATRDWELISKVRKYPKAMVLNINGVVPILDTPSYASQDVAREKQLKLMGVDPSSEEWKRPARRGQR</sequence>
<protein>
    <submittedName>
        <fullName evidence="5">Uncharacterized protein</fullName>
    </submittedName>
</protein>
<accession>A0A132NSS5</accession>
<dbReference type="PANTHER" id="PTHR12416">
    <property type="entry name" value="RRNA-PROCESSING PROTEIN UTP23 HOMOLOG"/>
    <property type="match status" value="1"/>
</dbReference>
<dbReference type="Proteomes" id="UP000070089">
    <property type="component" value="Unassembled WGS sequence"/>
</dbReference>
<dbReference type="Pfam" id="PF04900">
    <property type="entry name" value="Fcf1"/>
    <property type="match status" value="1"/>
</dbReference>
<dbReference type="AlphaFoldDB" id="A0A132NSS5"/>
<dbReference type="OrthoDB" id="25675at2759"/>
<proteinExistence type="predicted"/>
<evidence type="ECO:0000256" key="3">
    <source>
        <dbReference type="ARBA" id="ARBA00022552"/>
    </source>
</evidence>
<evidence type="ECO:0000256" key="4">
    <source>
        <dbReference type="ARBA" id="ARBA00023242"/>
    </source>
</evidence>
<dbReference type="EMBL" id="JXTI01000082">
    <property type="protein sequence ID" value="KWX13131.1"/>
    <property type="molecule type" value="Genomic_DNA"/>
</dbReference>